<dbReference type="PROSITE" id="PS51352">
    <property type="entry name" value="THIOREDOXIN_2"/>
    <property type="match status" value="1"/>
</dbReference>
<evidence type="ECO:0000313" key="3">
    <source>
        <dbReference type="EMBL" id="GAA2527959.1"/>
    </source>
</evidence>
<sequence>MPRPMPGPRLAGAGRLAAGRRWLVALVMVALAGVTGCAGPEPGATEPASGERAAVPSGEASATGGASAAPATVLRFSGRTLDGRDFDGASLAGKPAMLWFWAPFCATCAGQAPTVMDLADRYQGRVSVLGVAGLGDAKEMREFVDDTEISALPQVNDSGGVLWRRFGVVEQSVYVLIDASGKVTHKGWLDSVDIERAVRELAA</sequence>
<dbReference type="InterPro" id="IPR050553">
    <property type="entry name" value="Thioredoxin_ResA/DsbE_sf"/>
</dbReference>
<dbReference type="PANTHER" id="PTHR42852:SF17">
    <property type="entry name" value="THIOREDOXIN-LIKE PROTEIN HI_1115"/>
    <property type="match status" value="1"/>
</dbReference>
<gene>
    <name evidence="3" type="ORF">GCM10010201_28550</name>
</gene>
<protein>
    <submittedName>
        <fullName evidence="3">Protein disulfide oxidoreductase</fullName>
    </submittedName>
</protein>
<feature type="compositionally biased region" description="Low complexity" evidence="1">
    <location>
        <begin position="56"/>
        <end position="66"/>
    </location>
</feature>
<comment type="caution">
    <text evidence="3">The sequence shown here is derived from an EMBL/GenBank/DDBJ whole genome shotgun (WGS) entry which is preliminary data.</text>
</comment>
<dbReference type="Pfam" id="PF00578">
    <property type="entry name" value="AhpC-TSA"/>
    <property type="match status" value="1"/>
</dbReference>
<feature type="domain" description="Thioredoxin" evidence="2">
    <location>
        <begin position="67"/>
        <end position="203"/>
    </location>
</feature>
<dbReference type="Proteomes" id="UP001499978">
    <property type="component" value="Unassembled WGS sequence"/>
</dbReference>
<dbReference type="InterPro" id="IPR013766">
    <property type="entry name" value="Thioredoxin_domain"/>
</dbReference>
<reference evidence="3 4" key="1">
    <citation type="journal article" date="2019" name="Int. J. Syst. Evol. Microbiol.">
        <title>The Global Catalogue of Microorganisms (GCM) 10K type strain sequencing project: providing services to taxonomists for standard genome sequencing and annotation.</title>
        <authorList>
            <consortium name="The Broad Institute Genomics Platform"/>
            <consortium name="The Broad Institute Genome Sequencing Center for Infectious Disease"/>
            <person name="Wu L."/>
            <person name="Ma J."/>
        </authorList>
    </citation>
    <scope>NUCLEOTIDE SEQUENCE [LARGE SCALE GENOMIC DNA]</scope>
    <source>
        <strain evidence="3 4">JCM 3367</strain>
    </source>
</reference>
<dbReference type="SUPFAM" id="SSF52833">
    <property type="entry name" value="Thioredoxin-like"/>
    <property type="match status" value="1"/>
</dbReference>
<dbReference type="InterPro" id="IPR017937">
    <property type="entry name" value="Thioredoxin_CS"/>
</dbReference>
<dbReference type="PROSITE" id="PS00194">
    <property type="entry name" value="THIOREDOXIN_1"/>
    <property type="match status" value="1"/>
</dbReference>
<accession>A0ABN3NQ36</accession>
<evidence type="ECO:0000313" key="4">
    <source>
        <dbReference type="Proteomes" id="UP001499978"/>
    </source>
</evidence>
<dbReference type="InterPro" id="IPR000866">
    <property type="entry name" value="AhpC/TSA"/>
</dbReference>
<dbReference type="PANTHER" id="PTHR42852">
    <property type="entry name" value="THIOL:DISULFIDE INTERCHANGE PROTEIN DSBE"/>
    <property type="match status" value="1"/>
</dbReference>
<evidence type="ECO:0000259" key="2">
    <source>
        <dbReference type="PROSITE" id="PS51352"/>
    </source>
</evidence>
<proteinExistence type="predicted"/>
<dbReference type="EMBL" id="BAAARY010000014">
    <property type="protein sequence ID" value="GAA2527959.1"/>
    <property type="molecule type" value="Genomic_DNA"/>
</dbReference>
<keyword evidence="4" id="KW-1185">Reference proteome</keyword>
<dbReference type="Gene3D" id="3.40.30.10">
    <property type="entry name" value="Glutaredoxin"/>
    <property type="match status" value="1"/>
</dbReference>
<evidence type="ECO:0000256" key="1">
    <source>
        <dbReference type="SAM" id="MobiDB-lite"/>
    </source>
</evidence>
<organism evidence="3 4">
    <name type="scientific">Pilimelia columellifera subsp. columellifera</name>
    <dbReference type="NCBI Taxonomy" id="706583"/>
    <lineage>
        <taxon>Bacteria</taxon>
        <taxon>Bacillati</taxon>
        <taxon>Actinomycetota</taxon>
        <taxon>Actinomycetes</taxon>
        <taxon>Micromonosporales</taxon>
        <taxon>Micromonosporaceae</taxon>
        <taxon>Pilimelia</taxon>
    </lineage>
</organism>
<name>A0ABN3NQ36_9ACTN</name>
<feature type="region of interest" description="Disordered" evidence="1">
    <location>
        <begin position="41"/>
        <end position="66"/>
    </location>
</feature>
<dbReference type="RefSeq" id="WP_344173236.1">
    <property type="nucleotide sequence ID" value="NZ_BAAARY010000014.1"/>
</dbReference>
<dbReference type="InterPro" id="IPR036249">
    <property type="entry name" value="Thioredoxin-like_sf"/>
</dbReference>